<keyword evidence="5 10" id="KW-1133">Transmembrane helix</keyword>
<evidence type="ECO:0000256" key="10">
    <source>
        <dbReference type="SAM" id="Phobius"/>
    </source>
</evidence>
<dbReference type="PANTHER" id="PTHR34573">
    <property type="entry name" value="VKC DOMAIN-CONTAINING PROTEIN"/>
    <property type="match status" value="1"/>
</dbReference>
<protein>
    <submittedName>
        <fullName evidence="12">Vitamin K epoxide reductase family protein</fullName>
    </submittedName>
</protein>
<dbReference type="InterPro" id="IPR012932">
    <property type="entry name" value="VKOR"/>
</dbReference>
<dbReference type="CDD" id="cd12918">
    <property type="entry name" value="VKOR_arc"/>
    <property type="match status" value="1"/>
</dbReference>
<feature type="transmembrane region" description="Helical" evidence="10">
    <location>
        <begin position="119"/>
        <end position="139"/>
    </location>
</feature>
<evidence type="ECO:0000313" key="13">
    <source>
        <dbReference type="Proteomes" id="UP001597326"/>
    </source>
</evidence>
<proteinExistence type="inferred from homology"/>
<keyword evidence="3 10" id="KW-0812">Transmembrane</keyword>
<keyword evidence="6" id="KW-0560">Oxidoreductase</keyword>
<evidence type="ECO:0000256" key="4">
    <source>
        <dbReference type="ARBA" id="ARBA00022719"/>
    </source>
</evidence>
<accession>A0ABW4RTY4</accession>
<feature type="transmembrane region" description="Helical" evidence="10">
    <location>
        <begin position="12"/>
        <end position="31"/>
    </location>
</feature>
<dbReference type="Proteomes" id="UP001597326">
    <property type="component" value="Unassembled WGS sequence"/>
</dbReference>
<feature type="domain" description="Vitamin K epoxide reductase" evidence="11">
    <location>
        <begin position="8"/>
        <end position="144"/>
    </location>
</feature>
<keyword evidence="4" id="KW-0874">Quinone</keyword>
<dbReference type="PANTHER" id="PTHR34573:SF1">
    <property type="entry name" value="VITAMIN K EPOXIDE REDUCTASE DOMAIN-CONTAINING PROTEIN"/>
    <property type="match status" value="1"/>
</dbReference>
<evidence type="ECO:0000256" key="6">
    <source>
        <dbReference type="ARBA" id="ARBA00023002"/>
    </source>
</evidence>
<dbReference type="EMBL" id="JBHUFZ010000015">
    <property type="protein sequence ID" value="MFD1889781.1"/>
    <property type="molecule type" value="Genomic_DNA"/>
</dbReference>
<reference evidence="13" key="1">
    <citation type="journal article" date="2019" name="Int. J. Syst. Evol. Microbiol.">
        <title>The Global Catalogue of Microorganisms (GCM) 10K type strain sequencing project: providing services to taxonomists for standard genome sequencing and annotation.</title>
        <authorList>
            <consortium name="The Broad Institute Genomics Platform"/>
            <consortium name="The Broad Institute Genome Sequencing Center for Infectious Disease"/>
            <person name="Wu L."/>
            <person name="Ma J."/>
        </authorList>
    </citation>
    <scope>NUCLEOTIDE SEQUENCE [LARGE SCALE GENOMIC DNA]</scope>
    <source>
        <strain evidence="13">CAIM 431</strain>
    </source>
</reference>
<keyword evidence="8" id="KW-1015">Disulfide bond</keyword>
<feature type="transmembrane region" description="Helical" evidence="10">
    <location>
        <begin position="95"/>
        <end position="113"/>
    </location>
</feature>
<dbReference type="InterPro" id="IPR038354">
    <property type="entry name" value="VKOR_sf"/>
</dbReference>
<dbReference type="Gene3D" id="1.20.1440.130">
    <property type="entry name" value="VKOR domain"/>
    <property type="match status" value="1"/>
</dbReference>
<evidence type="ECO:0000256" key="7">
    <source>
        <dbReference type="ARBA" id="ARBA00023136"/>
    </source>
</evidence>
<evidence type="ECO:0000259" key="11">
    <source>
        <dbReference type="SMART" id="SM00756"/>
    </source>
</evidence>
<evidence type="ECO:0000256" key="8">
    <source>
        <dbReference type="ARBA" id="ARBA00023157"/>
    </source>
</evidence>
<organism evidence="12 13">
    <name type="scientific">Luteococcus peritonei</name>
    <dbReference type="NCBI Taxonomy" id="88874"/>
    <lineage>
        <taxon>Bacteria</taxon>
        <taxon>Bacillati</taxon>
        <taxon>Actinomycetota</taxon>
        <taxon>Actinomycetes</taxon>
        <taxon>Propionibacteriales</taxon>
        <taxon>Propionibacteriaceae</taxon>
        <taxon>Luteococcus</taxon>
    </lineage>
</organism>
<dbReference type="SMART" id="SM00756">
    <property type="entry name" value="VKc"/>
    <property type="match status" value="1"/>
</dbReference>
<name>A0ABW4RTY4_9ACTN</name>
<comment type="caution">
    <text evidence="12">The sequence shown here is derived from an EMBL/GenBank/DDBJ whole genome shotgun (WGS) entry which is preliminary data.</text>
</comment>
<comment type="subcellular location">
    <subcellularLocation>
        <location evidence="1">Membrane</location>
        <topology evidence="1">Multi-pass membrane protein</topology>
    </subcellularLocation>
</comment>
<gene>
    <name evidence="12" type="ORF">ACFSCS_06195</name>
</gene>
<keyword evidence="9" id="KW-0676">Redox-active center</keyword>
<keyword evidence="13" id="KW-1185">Reference proteome</keyword>
<evidence type="ECO:0000256" key="1">
    <source>
        <dbReference type="ARBA" id="ARBA00004141"/>
    </source>
</evidence>
<keyword evidence="7 10" id="KW-0472">Membrane</keyword>
<feature type="transmembrane region" description="Helical" evidence="10">
    <location>
        <begin position="61"/>
        <end position="83"/>
    </location>
</feature>
<sequence>MTTRILAPRWAWRGTAVLLTVGLLVAAYMTFEHYTGNRTLACSATGVVDCARVTTSSYSMILGIPVALAGLGWFLATIALTGWSFTRLDQAPRTRLLGAWYGLGLAFVLYLVWVELVPLGRICSWCTVVHVVTLLLFLLNLAEAVLSAEVDDRS</sequence>
<dbReference type="RefSeq" id="WP_343873401.1">
    <property type="nucleotide sequence ID" value="NZ_BAAAIX010000016.1"/>
</dbReference>
<evidence type="ECO:0000256" key="2">
    <source>
        <dbReference type="ARBA" id="ARBA00006214"/>
    </source>
</evidence>
<comment type="similarity">
    <text evidence="2">Belongs to the VKOR family.</text>
</comment>
<evidence type="ECO:0000256" key="9">
    <source>
        <dbReference type="ARBA" id="ARBA00023284"/>
    </source>
</evidence>
<evidence type="ECO:0000256" key="5">
    <source>
        <dbReference type="ARBA" id="ARBA00022989"/>
    </source>
</evidence>
<evidence type="ECO:0000313" key="12">
    <source>
        <dbReference type="EMBL" id="MFD1889781.1"/>
    </source>
</evidence>
<evidence type="ECO:0000256" key="3">
    <source>
        <dbReference type="ARBA" id="ARBA00022692"/>
    </source>
</evidence>
<dbReference type="Pfam" id="PF07884">
    <property type="entry name" value="VKOR"/>
    <property type="match status" value="1"/>
</dbReference>